<feature type="domain" description="HIT" evidence="2">
    <location>
        <begin position="1"/>
        <end position="77"/>
    </location>
</feature>
<dbReference type="InterPro" id="IPR036265">
    <property type="entry name" value="HIT-like_sf"/>
</dbReference>
<dbReference type="PROSITE" id="PS51084">
    <property type="entry name" value="HIT_2"/>
    <property type="match status" value="1"/>
</dbReference>
<evidence type="ECO:0000313" key="3">
    <source>
        <dbReference type="EMBL" id="GAA5807012.1"/>
    </source>
</evidence>
<dbReference type="Proteomes" id="UP001473302">
    <property type="component" value="Unassembled WGS sequence"/>
</dbReference>
<dbReference type="PROSITE" id="PS00892">
    <property type="entry name" value="HIT_1"/>
    <property type="match status" value="1"/>
</dbReference>
<comment type="caution">
    <text evidence="3">The sequence shown here is derived from an EMBL/GenBank/DDBJ whole genome shotgun (WGS) entry which is preliminary data.</text>
</comment>
<accession>A0ABP9YJI6</accession>
<gene>
    <name evidence="3" type="ORF">MFLAVUS_000361</name>
</gene>
<name>A0ABP9YJI6_9FUNG</name>
<dbReference type="Gene3D" id="3.30.428.10">
    <property type="entry name" value="HIT-like"/>
    <property type="match status" value="1"/>
</dbReference>
<dbReference type="PANTHER" id="PTHR47670:SF1">
    <property type="entry name" value="ADENYLYLSULFATASE HINT3"/>
    <property type="match status" value="1"/>
</dbReference>
<evidence type="ECO:0000256" key="1">
    <source>
        <dbReference type="PROSITE-ProRule" id="PRU00464"/>
    </source>
</evidence>
<dbReference type="SUPFAM" id="SSF54197">
    <property type="entry name" value="HIT-like"/>
    <property type="match status" value="1"/>
</dbReference>
<dbReference type="PANTHER" id="PTHR47670">
    <property type="entry name" value="ADENYLYLSULFATASE HINT3"/>
    <property type="match status" value="1"/>
</dbReference>
<evidence type="ECO:0000259" key="2">
    <source>
        <dbReference type="PROSITE" id="PS51084"/>
    </source>
</evidence>
<keyword evidence="4" id="KW-1185">Reference proteome</keyword>
<dbReference type="EMBL" id="BAABUK010000002">
    <property type="protein sequence ID" value="GAA5807012.1"/>
    <property type="molecule type" value="Genomic_DNA"/>
</dbReference>
<dbReference type="InterPro" id="IPR011146">
    <property type="entry name" value="HIT-like"/>
</dbReference>
<evidence type="ECO:0000313" key="4">
    <source>
        <dbReference type="Proteomes" id="UP001473302"/>
    </source>
</evidence>
<protein>
    <recommendedName>
        <fullName evidence="2">HIT domain-containing protein</fullName>
    </recommendedName>
</protein>
<feature type="short sequence motif" description="Histidine triad motif" evidence="1">
    <location>
        <begin position="62"/>
        <end position="66"/>
    </location>
</feature>
<dbReference type="InterPro" id="IPR019808">
    <property type="entry name" value="Histidine_triad_CS"/>
</dbReference>
<reference evidence="3 4" key="1">
    <citation type="submission" date="2024-04" db="EMBL/GenBank/DDBJ databases">
        <title>genome sequences of Mucor flavus KT1a and Helicostylum pulchrum KT1b strains isolated from the surface of a dry-aged beef.</title>
        <authorList>
            <person name="Toyotome T."/>
            <person name="Hosono M."/>
            <person name="Torimaru M."/>
            <person name="Fukuda K."/>
            <person name="Mikami N."/>
        </authorList>
    </citation>
    <scope>NUCLEOTIDE SEQUENCE [LARGE SCALE GENOMIC DNA]</scope>
    <source>
        <strain evidence="3 4">KT1a</strain>
    </source>
</reference>
<sequence>MRHTLVIPKQHYATLLDIPITELTYLMSKVQSIATSILTVLDVTDFNLLQNNGPSAAQVVNHLHFHIIPRPAGSLSWLNNESVKRVHISTTCQDELCLKIKEAYYKYQEKPVN</sequence>
<organism evidence="3 4">
    <name type="scientific">Mucor flavus</name>
    <dbReference type="NCBI Taxonomy" id="439312"/>
    <lineage>
        <taxon>Eukaryota</taxon>
        <taxon>Fungi</taxon>
        <taxon>Fungi incertae sedis</taxon>
        <taxon>Mucoromycota</taxon>
        <taxon>Mucoromycotina</taxon>
        <taxon>Mucoromycetes</taxon>
        <taxon>Mucorales</taxon>
        <taxon>Mucorineae</taxon>
        <taxon>Mucoraceae</taxon>
        <taxon>Mucor</taxon>
    </lineage>
</organism>
<dbReference type="Pfam" id="PF01230">
    <property type="entry name" value="HIT"/>
    <property type="match status" value="1"/>
</dbReference>
<proteinExistence type="predicted"/>